<comment type="caution">
    <text evidence="4">The sequence shown here is derived from an EMBL/GenBank/DDBJ whole genome shotgun (WGS) entry which is preliminary data.</text>
</comment>
<evidence type="ECO:0000256" key="2">
    <source>
        <dbReference type="ARBA" id="ARBA00022553"/>
    </source>
</evidence>
<dbReference type="RefSeq" id="WP_110043205.1">
    <property type="nucleotide sequence ID" value="NZ_CP054612.1"/>
</dbReference>
<feature type="domain" description="Carrier" evidence="3">
    <location>
        <begin position="5"/>
        <end position="83"/>
    </location>
</feature>
<keyword evidence="1" id="KW-0596">Phosphopantetheine</keyword>
<sequence>MNKLEELQSFITEVCVTKMNMEVPQEINPEDSVEKSFQLDSISMMELIVNLEERYGCKVPDEDLAELGLKSMPALLAYLEGRSVHA</sequence>
<gene>
    <name evidence="4" type="ORF">DFQ01_103444</name>
</gene>
<evidence type="ECO:0000313" key="4">
    <source>
        <dbReference type="EMBL" id="PWW06540.1"/>
    </source>
</evidence>
<protein>
    <submittedName>
        <fullName evidence="4">Acyl carrier protein</fullName>
    </submittedName>
</protein>
<evidence type="ECO:0000256" key="1">
    <source>
        <dbReference type="ARBA" id="ARBA00022450"/>
    </source>
</evidence>
<evidence type="ECO:0000259" key="3">
    <source>
        <dbReference type="PROSITE" id="PS50075"/>
    </source>
</evidence>
<dbReference type="SUPFAM" id="SSF47336">
    <property type="entry name" value="ACP-like"/>
    <property type="match status" value="1"/>
</dbReference>
<organism evidence="4 5">
    <name type="scientific">Paenibacillus cellulosilyticus</name>
    <dbReference type="NCBI Taxonomy" id="375489"/>
    <lineage>
        <taxon>Bacteria</taxon>
        <taxon>Bacillati</taxon>
        <taxon>Bacillota</taxon>
        <taxon>Bacilli</taxon>
        <taxon>Bacillales</taxon>
        <taxon>Paenibacillaceae</taxon>
        <taxon>Paenibacillus</taxon>
    </lineage>
</organism>
<dbReference type="EMBL" id="QGTQ01000003">
    <property type="protein sequence ID" value="PWW06540.1"/>
    <property type="molecule type" value="Genomic_DNA"/>
</dbReference>
<proteinExistence type="predicted"/>
<name>A0A2V2Z6R9_9BACL</name>
<dbReference type="Pfam" id="PF00550">
    <property type="entry name" value="PP-binding"/>
    <property type="match status" value="1"/>
</dbReference>
<keyword evidence="2" id="KW-0597">Phosphoprotein</keyword>
<dbReference type="PROSITE" id="PS00012">
    <property type="entry name" value="PHOSPHOPANTETHEINE"/>
    <property type="match status" value="1"/>
</dbReference>
<dbReference type="InterPro" id="IPR009081">
    <property type="entry name" value="PP-bd_ACP"/>
</dbReference>
<keyword evidence="5" id="KW-1185">Reference proteome</keyword>
<evidence type="ECO:0000313" key="5">
    <source>
        <dbReference type="Proteomes" id="UP000246635"/>
    </source>
</evidence>
<dbReference type="AlphaFoldDB" id="A0A2V2Z6R9"/>
<dbReference type="InterPro" id="IPR006162">
    <property type="entry name" value="Ppantetheine_attach_site"/>
</dbReference>
<reference evidence="4 5" key="1">
    <citation type="submission" date="2018-05" db="EMBL/GenBank/DDBJ databases">
        <title>Genomic Encyclopedia of Type Strains, Phase III (KMG-III): the genomes of soil and plant-associated and newly described type strains.</title>
        <authorList>
            <person name="Whitman W."/>
        </authorList>
    </citation>
    <scope>NUCLEOTIDE SEQUENCE [LARGE SCALE GENOMIC DNA]</scope>
    <source>
        <strain evidence="4 5">CECT 5696</strain>
    </source>
</reference>
<dbReference type="InterPro" id="IPR036736">
    <property type="entry name" value="ACP-like_sf"/>
</dbReference>
<dbReference type="OrthoDB" id="2649262at2"/>
<dbReference type="PROSITE" id="PS50075">
    <property type="entry name" value="CARRIER"/>
    <property type="match status" value="1"/>
</dbReference>
<dbReference type="Proteomes" id="UP000246635">
    <property type="component" value="Unassembled WGS sequence"/>
</dbReference>
<accession>A0A2V2Z6R9</accession>
<dbReference type="Gene3D" id="1.10.1200.10">
    <property type="entry name" value="ACP-like"/>
    <property type="match status" value="1"/>
</dbReference>